<gene>
    <name evidence="9" type="ORF">E4O86_09250</name>
</gene>
<accession>A0A964T3P0</accession>
<dbReference type="AlphaFoldDB" id="A0A964T3P0"/>
<organism evidence="9 10">
    <name type="scientific">Propylenella binzhouense</name>
    <dbReference type="NCBI Taxonomy" id="2555902"/>
    <lineage>
        <taxon>Bacteria</taxon>
        <taxon>Pseudomonadati</taxon>
        <taxon>Pseudomonadota</taxon>
        <taxon>Alphaproteobacteria</taxon>
        <taxon>Hyphomicrobiales</taxon>
        <taxon>Propylenellaceae</taxon>
        <taxon>Propylenella</taxon>
    </lineage>
</organism>
<keyword evidence="3" id="KW-0227">DNA damage</keyword>
<dbReference type="PANTHER" id="PTHR13604">
    <property type="entry name" value="DC12-RELATED"/>
    <property type="match status" value="1"/>
</dbReference>
<keyword evidence="2 8" id="KW-0645">Protease</keyword>
<dbReference type="GO" id="GO:0106300">
    <property type="term" value="P:protein-DNA covalent cross-linking repair"/>
    <property type="evidence" value="ECO:0007669"/>
    <property type="project" value="InterPro"/>
</dbReference>
<keyword evidence="5" id="KW-0190">Covalent protein-DNA linkage</keyword>
<dbReference type="Gene3D" id="3.90.1680.10">
    <property type="entry name" value="SOS response associated peptidase-like"/>
    <property type="match status" value="1"/>
</dbReference>
<proteinExistence type="inferred from homology"/>
<comment type="similarity">
    <text evidence="1 8">Belongs to the SOS response-associated peptidase family.</text>
</comment>
<dbReference type="GO" id="GO:0006508">
    <property type="term" value="P:proteolysis"/>
    <property type="evidence" value="ECO:0007669"/>
    <property type="project" value="UniProtKB-KW"/>
</dbReference>
<reference evidence="9" key="1">
    <citation type="submission" date="2019-03" db="EMBL/GenBank/DDBJ databases">
        <title>Afifella sp. nov., isolated from activated sludge.</title>
        <authorList>
            <person name="Li Q."/>
            <person name="Liu Y."/>
        </authorList>
    </citation>
    <scope>NUCLEOTIDE SEQUENCE</scope>
    <source>
        <strain evidence="9">L72</strain>
    </source>
</reference>
<dbReference type="GO" id="GO:0016829">
    <property type="term" value="F:lyase activity"/>
    <property type="evidence" value="ECO:0007669"/>
    <property type="project" value="UniProtKB-KW"/>
</dbReference>
<keyword evidence="10" id="KW-1185">Reference proteome</keyword>
<dbReference type="Pfam" id="PF02586">
    <property type="entry name" value="SRAP"/>
    <property type="match status" value="1"/>
</dbReference>
<dbReference type="EC" id="3.4.-.-" evidence="8"/>
<sequence length="166" mass="19256">MRQQLSFWGDWTRNKAGEPASVIRRTGDDIELVELRWGLKPRCPEDRPAINIRSEGRHFPSHRCLVPASEFFFSTGSGAQRTRWKFSLADGDSFYFAGIWRPASEDWPESYAVLTIAANPDVAPYSGRQMVVMRREDRMDWLDPTRPEEELLRPLPAGSFRVQRER</sequence>
<keyword evidence="7" id="KW-0456">Lyase</keyword>
<evidence type="ECO:0000256" key="5">
    <source>
        <dbReference type="ARBA" id="ARBA00023124"/>
    </source>
</evidence>
<evidence type="ECO:0000256" key="8">
    <source>
        <dbReference type="RuleBase" id="RU364100"/>
    </source>
</evidence>
<evidence type="ECO:0000313" key="10">
    <source>
        <dbReference type="Proteomes" id="UP000773614"/>
    </source>
</evidence>
<dbReference type="GO" id="GO:0003697">
    <property type="term" value="F:single-stranded DNA binding"/>
    <property type="evidence" value="ECO:0007669"/>
    <property type="project" value="InterPro"/>
</dbReference>
<dbReference type="OrthoDB" id="9782620at2"/>
<evidence type="ECO:0000313" key="9">
    <source>
        <dbReference type="EMBL" id="MYZ47896.1"/>
    </source>
</evidence>
<dbReference type="EMBL" id="SPKJ01000023">
    <property type="protein sequence ID" value="MYZ47896.1"/>
    <property type="molecule type" value="Genomic_DNA"/>
</dbReference>
<dbReference type="SUPFAM" id="SSF143081">
    <property type="entry name" value="BB1717-like"/>
    <property type="match status" value="1"/>
</dbReference>
<dbReference type="Proteomes" id="UP000773614">
    <property type="component" value="Unassembled WGS sequence"/>
</dbReference>
<evidence type="ECO:0000256" key="4">
    <source>
        <dbReference type="ARBA" id="ARBA00022801"/>
    </source>
</evidence>
<evidence type="ECO:0000256" key="3">
    <source>
        <dbReference type="ARBA" id="ARBA00022763"/>
    </source>
</evidence>
<evidence type="ECO:0000256" key="1">
    <source>
        <dbReference type="ARBA" id="ARBA00008136"/>
    </source>
</evidence>
<dbReference type="PANTHER" id="PTHR13604:SF0">
    <property type="entry name" value="ABASIC SITE PROCESSING PROTEIN HMCES"/>
    <property type="match status" value="1"/>
</dbReference>
<evidence type="ECO:0000256" key="2">
    <source>
        <dbReference type="ARBA" id="ARBA00022670"/>
    </source>
</evidence>
<dbReference type="InterPro" id="IPR003738">
    <property type="entry name" value="SRAP"/>
</dbReference>
<keyword evidence="4 8" id="KW-0378">Hydrolase</keyword>
<name>A0A964T3P0_9HYPH</name>
<dbReference type="RefSeq" id="WP_161140243.1">
    <property type="nucleotide sequence ID" value="NZ_SPKJ01000023.1"/>
</dbReference>
<evidence type="ECO:0000256" key="6">
    <source>
        <dbReference type="ARBA" id="ARBA00023125"/>
    </source>
</evidence>
<comment type="caution">
    <text evidence="9">The sequence shown here is derived from an EMBL/GenBank/DDBJ whole genome shotgun (WGS) entry which is preliminary data.</text>
</comment>
<dbReference type="InterPro" id="IPR036590">
    <property type="entry name" value="SRAP-like"/>
</dbReference>
<evidence type="ECO:0000256" key="7">
    <source>
        <dbReference type="ARBA" id="ARBA00023239"/>
    </source>
</evidence>
<protein>
    <recommendedName>
        <fullName evidence="8">Abasic site processing protein</fullName>
        <ecNumber evidence="8">3.4.-.-</ecNumber>
    </recommendedName>
</protein>
<keyword evidence="6" id="KW-0238">DNA-binding</keyword>
<dbReference type="GO" id="GO:0008233">
    <property type="term" value="F:peptidase activity"/>
    <property type="evidence" value="ECO:0007669"/>
    <property type="project" value="UniProtKB-KW"/>
</dbReference>